<dbReference type="Proteomes" id="UP001610990">
    <property type="component" value="Unassembled WGS sequence"/>
</dbReference>
<keyword evidence="2" id="KW-0472">Membrane</keyword>
<name>A0ABW7R7C7_9ACTN</name>
<comment type="caution">
    <text evidence="4">The sequence shown here is derived from an EMBL/GenBank/DDBJ whole genome shotgun (WGS) entry which is preliminary data.</text>
</comment>
<dbReference type="NCBIfam" id="NF041528">
    <property type="entry name" value="strep_LAETG"/>
    <property type="match status" value="1"/>
</dbReference>
<keyword evidence="3" id="KW-0732">Signal</keyword>
<gene>
    <name evidence="4" type="ORF">ACH4GP_00975</name>
</gene>
<feature type="transmembrane region" description="Helical" evidence="2">
    <location>
        <begin position="100"/>
        <end position="119"/>
    </location>
</feature>
<keyword evidence="2" id="KW-0812">Transmembrane</keyword>
<dbReference type="GeneID" id="97377499"/>
<evidence type="ECO:0000256" key="3">
    <source>
        <dbReference type="SAM" id="SignalP"/>
    </source>
</evidence>
<keyword evidence="5" id="KW-1185">Reference proteome</keyword>
<organism evidence="4 5">
    <name type="scientific">Streptomyces celluloflavus</name>
    <dbReference type="NCBI Taxonomy" id="58344"/>
    <lineage>
        <taxon>Bacteria</taxon>
        <taxon>Bacillati</taxon>
        <taxon>Actinomycetota</taxon>
        <taxon>Actinomycetes</taxon>
        <taxon>Kitasatosporales</taxon>
        <taxon>Streptomycetaceae</taxon>
        <taxon>Streptomyces</taxon>
    </lineage>
</organism>
<accession>A0ABW7R7C7</accession>
<protein>
    <submittedName>
        <fullName evidence="4">LAETG motif-containing sortase-dependent surface protein</fullName>
    </submittedName>
</protein>
<evidence type="ECO:0000313" key="5">
    <source>
        <dbReference type="Proteomes" id="UP001610990"/>
    </source>
</evidence>
<feature type="signal peptide" evidence="3">
    <location>
        <begin position="1"/>
        <end position="28"/>
    </location>
</feature>
<keyword evidence="2" id="KW-1133">Transmembrane helix</keyword>
<dbReference type="PROSITE" id="PS51318">
    <property type="entry name" value="TAT"/>
    <property type="match status" value="1"/>
</dbReference>
<dbReference type="InterPro" id="IPR006311">
    <property type="entry name" value="TAT_signal"/>
</dbReference>
<dbReference type="RefSeq" id="WP_052860347.1">
    <property type="nucleotide sequence ID" value="NZ_CP108413.1"/>
</dbReference>
<evidence type="ECO:0000256" key="1">
    <source>
        <dbReference type="SAM" id="MobiDB-lite"/>
    </source>
</evidence>
<dbReference type="EMBL" id="JBIRGH010000001">
    <property type="protein sequence ID" value="MFH8582954.1"/>
    <property type="molecule type" value="Genomic_DNA"/>
</dbReference>
<evidence type="ECO:0000256" key="2">
    <source>
        <dbReference type="SAM" id="Phobius"/>
    </source>
</evidence>
<sequence length="127" mass="12414">MTARRPLLTAAAAGSVLLALWFVPSANANVDAPESGVSGPRASAAAEQGRATTGLERSATGSAETRSAPAGPAAAATDDGTADTREQLLADTGGPDTTPYVVGGAVCLAVGAGLVGYSVRRTRDGCA</sequence>
<feature type="compositionally biased region" description="Low complexity" evidence="1">
    <location>
        <begin position="68"/>
        <end position="79"/>
    </location>
</feature>
<feature type="region of interest" description="Disordered" evidence="1">
    <location>
        <begin position="30"/>
        <end position="95"/>
    </location>
</feature>
<feature type="chain" id="PRO_5045459603" evidence="3">
    <location>
        <begin position="29"/>
        <end position="127"/>
    </location>
</feature>
<reference evidence="4 5" key="1">
    <citation type="submission" date="2024-10" db="EMBL/GenBank/DDBJ databases">
        <title>The Natural Products Discovery Center: Release of the First 8490 Sequenced Strains for Exploring Actinobacteria Biosynthetic Diversity.</title>
        <authorList>
            <person name="Kalkreuter E."/>
            <person name="Kautsar S.A."/>
            <person name="Yang D."/>
            <person name="Bader C.D."/>
            <person name="Teijaro C.N."/>
            <person name="Fluegel L."/>
            <person name="Davis C.M."/>
            <person name="Simpson J.R."/>
            <person name="Lauterbach L."/>
            <person name="Steele A.D."/>
            <person name="Gui C."/>
            <person name="Meng S."/>
            <person name="Li G."/>
            <person name="Viehrig K."/>
            <person name="Ye F."/>
            <person name="Su P."/>
            <person name="Kiefer A.F."/>
            <person name="Nichols A."/>
            <person name="Cepeda A.J."/>
            <person name="Yan W."/>
            <person name="Fan B."/>
            <person name="Jiang Y."/>
            <person name="Adhikari A."/>
            <person name="Zheng C.-J."/>
            <person name="Schuster L."/>
            <person name="Cowan T.M."/>
            <person name="Smanski M.J."/>
            <person name="Chevrette M.G."/>
            <person name="De Carvalho L.P.S."/>
            <person name="Shen B."/>
        </authorList>
    </citation>
    <scope>NUCLEOTIDE SEQUENCE [LARGE SCALE GENOMIC DNA]</scope>
    <source>
        <strain evidence="4 5">NPDC018013</strain>
    </source>
</reference>
<evidence type="ECO:0000313" key="4">
    <source>
        <dbReference type="EMBL" id="MFH8582954.1"/>
    </source>
</evidence>
<proteinExistence type="predicted"/>